<dbReference type="SUPFAM" id="SSF48452">
    <property type="entry name" value="TPR-like"/>
    <property type="match status" value="1"/>
</dbReference>
<proteinExistence type="predicted"/>
<dbReference type="AlphaFoldDB" id="A0A2M8ISW5"/>
<protein>
    <submittedName>
        <fullName evidence="2">C-type cytochrome biogenesis protein CcmI</fullName>
    </submittedName>
</protein>
<dbReference type="InterPro" id="IPR011990">
    <property type="entry name" value="TPR-like_helical_dom_sf"/>
</dbReference>
<evidence type="ECO:0000256" key="1">
    <source>
        <dbReference type="SAM" id="MobiDB-lite"/>
    </source>
</evidence>
<dbReference type="RefSeq" id="WP_370741732.1">
    <property type="nucleotide sequence ID" value="NZ_PGTB01000439.1"/>
</dbReference>
<gene>
    <name evidence="2" type="ORF">CVM52_26470</name>
</gene>
<evidence type="ECO:0000313" key="3">
    <source>
        <dbReference type="Proteomes" id="UP000231553"/>
    </source>
</evidence>
<feature type="non-terminal residue" evidence="2">
    <location>
        <position position="171"/>
    </location>
</feature>
<organism evidence="2 3">
    <name type="scientific">Pseudooceanicola lipolyticus</name>
    <dbReference type="NCBI Taxonomy" id="2029104"/>
    <lineage>
        <taxon>Bacteria</taxon>
        <taxon>Pseudomonadati</taxon>
        <taxon>Pseudomonadota</taxon>
        <taxon>Alphaproteobacteria</taxon>
        <taxon>Rhodobacterales</taxon>
        <taxon>Paracoccaceae</taxon>
        <taxon>Pseudooceanicola</taxon>
    </lineage>
</organism>
<name>A0A2M8ISW5_9RHOB</name>
<accession>A0A2M8ISW5</accession>
<reference evidence="2 3" key="1">
    <citation type="journal article" date="2018" name="Int. J. Syst. Evol. Microbiol.">
        <title>Pseudooceanicola lipolyticus sp. nov., a marine alphaproteobacterium, reclassification of Oceanicola flagellatus as Pseudooceanicola flagellatus comb. nov. and emended description of the genus Pseudooceanicola.</title>
        <authorList>
            <person name="Huang M.-M."/>
            <person name="Guo L.-L."/>
            <person name="Wu Y.-H."/>
            <person name="Lai Q.-L."/>
            <person name="Shao Z.-Z."/>
            <person name="Wang C.-S."/>
            <person name="Wu M."/>
            <person name="Xu X.-W."/>
        </authorList>
    </citation>
    <scope>NUCLEOTIDE SEQUENCE [LARGE SCALE GENOMIC DNA]</scope>
    <source>
        <strain evidence="2 3">157</strain>
    </source>
</reference>
<feature type="non-terminal residue" evidence="2">
    <location>
        <position position="1"/>
    </location>
</feature>
<sequence length="171" mass="18147">SPDYAALIDQLRATVAQRPDDLQGQALLARHEAASGNAKAAYQAQARVLELKGEAATGADYAAYADMMILAAGGYVSPEAEAALSDALARDSRNGVARYYWGLMLAQTGRPDRAFNIWNRLMVESTPESPWNAPVRAQIVEVARRAGIAFDLPPEPAPGPRGPSAEDIAAA</sequence>
<dbReference type="EMBL" id="PGTB01000439">
    <property type="protein sequence ID" value="PJE26528.1"/>
    <property type="molecule type" value="Genomic_DNA"/>
</dbReference>
<dbReference type="Proteomes" id="UP000231553">
    <property type="component" value="Unassembled WGS sequence"/>
</dbReference>
<comment type="caution">
    <text evidence="2">The sequence shown here is derived from an EMBL/GenBank/DDBJ whole genome shotgun (WGS) entry which is preliminary data.</text>
</comment>
<evidence type="ECO:0000313" key="2">
    <source>
        <dbReference type="EMBL" id="PJE26528.1"/>
    </source>
</evidence>
<feature type="compositionally biased region" description="Low complexity" evidence="1">
    <location>
        <begin position="162"/>
        <end position="171"/>
    </location>
</feature>
<dbReference type="Gene3D" id="1.25.40.10">
    <property type="entry name" value="Tetratricopeptide repeat domain"/>
    <property type="match status" value="1"/>
</dbReference>
<keyword evidence="3" id="KW-1185">Reference proteome</keyword>
<feature type="region of interest" description="Disordered" evidence="1">
    <location>
        <begin position="151"/>
        <end position="171"/>
    </location>
</feature>